<keyword evidence="1" id="KW-0479">Metal-binding</keyword>
<accession>A0A3B6V9X4</accession>
<dbReference type="Gene3D" id="3.30.70.20">
    <property type="match status" value="1"/>
</dbReference>
<dbReference type="InterPro" id="IPR017896">
    <property type="entry name" value="4Fe4S_Fe-S-bd"/>
</dbReference>
<reference evidence="5 6" key="1">
    <citation type="journal article" date="2009" name="PLoS ONE">
        <title>Genome sequence of the pathogenic intestinal spirochete Brachyspira hyodysenteriae reveals adaptations to its lifestyle in the porcine large intestine.</title>
        <authorList>
            <person name="Bellgard M.I."/>
            <person name="Wanchanthuek P."/>
            <person name="La T."/>
            <person name="Ryan K."/>
            <person name="Moolhuijzen P."/>
            <person name="Albertyn Z."/>
            <person name="Shaban B."/>
            <person name="Motro Y."/>
            <person name="Dunn D.S."/>
            <person name="Schibeci D."/>
            <person name="Hunter A."/>
            <person name="Barrero R."/>
            <person name="Phillips N.D."/>
            <person name="Hampson D.J."/>
        </authorList>
    </citation>
    <scope>NUCLEOTIDE SEQUENCE [LARGE SCALE GENOMIC DNA]</scope>
    <source>
        <strain evidence="6">ATCC 49526 / WA1</strain>
    </source>
</reference>
<protein>
    <submittedName>
        <fullName evidence="5">Hypothetical ferrotoxin domain protein</fullName>
    </submittedName>
</protein>
<keyword evidence="3" id="KW-0411">Iron-sulfur</keyword>
<dbReference type="Proteomes" id="UP000001803">
    <property type="component" value="Chromosome"/>
</dbReference>
<dbReference type="GO" id="GO:0046872">
    <property type="term" value="F:metal ion binding"/>
    <property type="evidence" value="ECO:0007669"/>
    <property type="project" value="UniProtKB-KW"/>
</dbReference>
<dbReference type="EMBL" id="CP001357">
    <property type="protein sequence ID" value="ACN83959.1"/>
    <property type="molecule type" value="Genomic_DNA"/>
</dbReference>
<dbReference type="GO" id="GO:0051536">
    <property type="term" value="F:iron-sulfur cluster binding"/>
    <property type="evidence" value="ECO:0007669"/>
    <property type="project" value="UniProtKB-KW"/>
</dbReference>
<dbReference type="RefSeq" id="WP_012671001.1">
    <property type="nucleotide sequence ID" value="NC_012225.1"/>
</dbReference>
<dbReference type="PROSITE" id="PS00198">
    <property type="entry name" value="4FE4S_FER_1"/>
    <property type="match status" value="1"/>
</dbReference>
<dbReference type="SUPFAM" id="SSF52218">
    <property type="entry name" value="Flavoproteins"/>
    <property type="match status" value="1"/>
</dbReference>
<keyword evidence="2" id="KW-0408">Iron</keyword>
<name>A0A3B6V9X4_BRAHW</name>
<sequence>MSENKKAVIYCFSGTGNTEKAAKEYKKIFEENGIETLLYNVGDNFDNMPSPKDYYYVGLAYPIHGFNAPYPIFDLIKLFPKFDKNDKKKIFIIKTSGEPLTINNISSEPLMARLKPKGYILTNEYHYIMPYNIIFRHTDEFAAKMWKTAKALCVIEANEVLQGKECFLKKFPFGRLIAFLFRIEHPAMKVNGNLFRVKKICTHCNLCVKKCPVNNIYNDEKGNIKFKNKCVMCTSCAFRCPVDAISIGILNFWRVNGVYKFENPPTGIKGKHDNYCKKAYDRYFADADKKIHSYADNSEEEYKQKLYYKNIENYIS</sequence>
<dbReference type="Pfam" id="PF13237">
    <property type="entry name" value="Fer4_10"/>
    <property type="match status" value="1"/>
</dbReference>
<dbReference type="PROSITE" id="PS51379">
    <property type="entry name" value="4FE4S_FER_2"/>
    <property type="match status" value="2"/>
</dbReference>
<gene>
    <name evidence="5" type="ordered locus">BHWA1_01487</name>
</gene>
<evidence type="ECO:0000256" key="3">
    <source>
        <dbReference type="ARBA" id="ARBA00023014"/>
    </source>
</evidence>
<evidence type="ECO:0000256" key="2">
    <source>
        <dbReference type="ARBA" id="ARBA00023004"/>
    </source>
</evidence>
<proteinExistence type="predicted"/>
<evidence type="ECO:0000313" key="5">
    <source>
        <dbReference type="EMBL" id="ACN83959.1"/>
    </source>
</evidence>
<dbReference type="SUPFAM" id="SSF54862">
    <property type="entry name" value="4Fe-4S ferredoxins"/>
    <property type="match status" value="1"/>
</dbReference>
<dbReference type="KEGG" id="bhy:BHWA1_01487"/>
<evidence type="ECO:0000313" key="6">
    <source>
        <dbReference type="Proteomes" id="UP000001803"/>
    </source>
</evidence>
<organism evidence="5 6">
    <name type="scientific">Brachyspira hyodysenteriae (strain ATCC 49526 / WA1)</name>
    <dbReference type="NCBI Taxonomy" id="565034"/>
    <lineage>
        <taxon>Bacteria</taxon>
        <taxon>Pseudomonadati</taxon>
        <taxon>Spirochaetota</taxon>
        <taxon>Spirochaetia</taxon>
        <taxon>Brachyspirales</taxon>
        <taxon>Brachyspiraceae</taxon>
        <taxon>Brachyspira</taxon>
    </lineage>
</organism>
<dbReference type="InterPro" id="IPR047964">
    <property type="entry name" value="EFR1-like"/>
</dbReference>
<keyword evidence="6" id="KW-1185">Reference proteome</keyword>
<evidence type="ECO:0000259" key="4">
    <source>
        <dbReference type="PROSITE" id="PS51379"/>
    </source>
</evidence>
<feature type="domain" description="4Fe-4S ferredoxin-type" evidence="4">
    <location>
        <begin position="192"/>
        <end position="221"/>
    </location>
</feature>
<feature type="domain" description="4Fe-4S ferredoxin-type" evidence="4">
    <location>
        <begin position="222"/>
        <end position="250"/>
    </location>
</feature>
<dbReference type="Gene3D" id="3.40.50.360">
    <property type="match status" value="1"/>
</dbReference>
<dbReference type="NCBIfam" id="NF038196">
    <property type="entry name" value="ferrodoxin_EFR1"/>
    <property type="match status" value="1"/>
</dbReference>
<evidence type="ECO:0000256" key="1">
    <source>
        <dbReference type="ARBA" id="ARBA00022723"/>
    </source>
</evidence>
<dbReference type="InterPro" id="IPR017900">
    <property type="entry name" value="4Fe4S_Fe_S_CS"/>
</dbReference>
<dbReference type="STRING" id="565034.BHWA1_01487"/>
<dbReference type="InterPro" id="IPR029039">
    <property type="entry name" value="Flavoprotein-like_sf"/>
</dbReference>
<dbReference type="AlphaFoldDB" id="A0A3B6V9X4"/>